<dbReference type="EMBL" id="CM017652">
    <property type="protein sequence ID" value="TYI86264.1"/>
    <property type="molecule type" value="Genomic_DNA"/>
</dbReference>
<evidence type="ECO:0000313" key="1">
    <source>
        <dbReference type="EMBL" id="TYI86264.1"/>
    </source>
</evidence>
<dbReference type="Proteomes" id="UP000323597">
    <property type="component" value="Chromosome D04"/>
</dbReference>
<reference evidence="1 2" key="1">
    <citation type="submission" date="2019-07" db="EMBL/GenBank/DDBJ databases">
        <title>WGS assembly of Gossypium mustelinum.</title>
        <authorList>
            <person name="Chen Z.J."/>
            <person name="Sreedasyam A."/>
            <person name="Ando A."/>
            <person name="Song Q."/>
            <person name="De L."/>
            <person name="Hulse-Kemp A."/>
            <person name="Ding M."/>
            <person name="Ye W."/>
            <person name="Kirkbride R."/>
            <person name="Jenkins J."/>
            <person name="Plott C."/>
            <person name="Lovell J."/>
            <person name="Lin Y.-M."/>
            <person name="Vaughn R."/>
            <person name="Liu B."/>
            <person name="Li W."/>
            <person name="Simpson S."/>
            <person name="Scheffler B."/>
            <person name="Saski C."/>
            <person name="Grover C."/>
            <person name="Hu G."/>
            <person name="Conover J."/>
            <person name="Carlson J."/>
            <person name="Shu S."/>
            <person name="Boston L."/>
            <person name="Williams M."/>
            <person name="Peterson D."/>
            <person name="Mcgee K."/>
            <person name="Jones D."/>
            <person name="Wendel J."/>
            <person name="Stelly D."/>
            <person name="Grimwood J."/>
            <person name="Schmutz J."/>
        </authorList>
    </citation>
    <scope>NUCLEOTIDE SEQUENCE [LARGE SCALE GENOMIC DNA]</scope>
    <source>
        <strain evidence="1">1408120.09</strain>
    </source>
</reference>
<gene>
    <name evidence="1" type="ORF">E1A91_D04G052900v1</name>
</gene>
<organism evidence="1 2">
    <name type="scientific">Gossypium mustelinum</name>
    <name type="common">Cotton</name>
    <name type="synonym">Gossypium caicoense</name>
    <dbReference type="NCBI Taxonomy" id="34275"/>
    <lineage>
        <taxon>Eukaryota</taxon>
        <taxon>Viridiplantae</taxon>
        <taxon>Streptophyta</taxon>
        <taxon>Embryophyta</taxon>
        <taxon>Tracheophyta</taxon>
        <taxon>Spermatophyta</taxon>
        <taxon>Magnoliopsida</taxon>
        <taxon>eudicotyledons</taxon>
        <taxon>Gunneridae</taxon>
        <taxon>Pentapetalae</taxon>
        <taxon>rosids</taxon>
        <taxon>malvids</taxon>
        <taxon>Malvales</taxon>
        <taxon>Malvaceae</taxon>
        <taxon>Malvoideae</taxon>
        <taxon>Gossypium</taxon>
    </lineage>
</organism>
<protein>
    <submittedName>
        <fullName evidence="1">Uncharacterized protein</fullName>
    </submittedName>
</protein>
<name>A0A5D2VA90_GOSMU</name>
<keyword evidence="2" id="KW-1185">Reference proteome</keyword>
<accession>A0A5D2VA90</accession>
<proteinExistence type="predicted"/>
<dbReference type="AlphaFoldDB" id="A0A5D2VA90"/>
<evidence type="ECO:0000313" key="2">
    <source>
        <dbReference type="Proteomes" id="UP000323597"/>
    </source>
</evidence>
<sequence length="81" mass="8893">MELMVITSTRSQGVTTQCGILAFLIMEAGKHVLLPKHFLMNSLFKDFGFLPSSCKYYFLIVALGTEVSSFKCKIVAGGVQV</sequence>